<proteinExistence type="predicted"/>
<dbReference type="Gene3D" id="2.60.40.1080">
    <property type="match status" value="1"/>
</dbReference>
<dbReference type="EMBL" id="VSSQ01001942">
    <property type="protein sequence ID" value="MPM12239.1"/>
    <property type="molecule type" value="Genomic_DNA"/>
</dbReference>
<gene>
    <name evidence="2" type="ORF">SDC9_58591</name>
</gene>
<dbReference type="SUPFAM" id="SSF49373">
    <property type="entry name" value="Invasin/intimin cell-adhesion fragments"/>
    <property type="match status" value="1"/>
</dbReference>
<name>A0A644X841_9ZZZZ</name>
<feature type="domain" description="SLH" evidence="1">
    <location>
        <begin position="1844"/>
        <end position="1907"/>
    </location>
</feature>
<organism evidence="2">
    <name type="scientific">bioreactor metagenome</name>
    <dbReference type="NCBI Taxonomy" id="1076179"/>
    <lineage>
        <taxon>unclassified sequences</taxon>
        <taxon>metagenomes</taxon>
        <taxon>ecological metagenomes</taxon>
    </lineage>
</organism>
<accession>A0A644X841</accession>
<dbReference type="PANTHER" id="PTHR43308:SF5">
    <property type="entry name" value="S-LAYER PROTEIN _ PEPTIDOGLYCAN ENDO-BETA-N-ACETYLGLUCOSAMINIDASE"/>
    <property type="match status" value="1"/>
</dbReference>
<dbReference type="InterPro" id="IPR008964">
    <property type="entry name" value="Invasin/intimin_cell_adhesion"/>
</dbReference>
<reference evidence="2" key="1">
    <citation type="submission" date="2019-08" db="EMBL/GenBank/DDBJ databases">
        <authorList>
            <person name="Kucharzyk K."/>
            <person name="Murdoch R.W."/>
            <person name="Higgins S."/>
            <person name="Loffler F."/>
        </authorList>
    </citation>
    <scope>NUCLEOTIDE SEQUENCE</scope>
</reference>
<dbReference type="PROSITE" id="PS51272">
    <property type="entry name" value="SLH"/>
    <property type="match status" value="3"/>
</dbReference>
<dbReference type="Pfam" id="PF02368">
    <property type="entry name" value="Big_2"/>
    <property type="match status" value="1"/>
</dbReference>
<sequence length="2033" mass="217484">MGYSGKGVIVEHYLTEADANRRGRNDTENVNLPSNAVVLRSGYNYITPVFTENDKSIFIDWKKPSDEYNEEMATNVAHGTLLHDHFDYMPAAEKAVLYAGTSVPGAALPAGQTEDEREEIIEQNYITYRTQYANRSLQKLSVGEMVTLYANPDEGYTVVWIVSSNATTVDTNNLVDYIYHKGPSFTFEVTNELQGVYYYFVPVNSAGETLLSGKVITPNASLTNTQFTEIDLKNPASFVGVPGATVSVAMTDPKHSSIQVGDKTYYTTATTDKDGNYTIYAPFGEEGYVYSVRVIVGGHVYAESVLPSKINNIALPFMSNFKASNFTASKVVSGGARLPLTSTFVIPKEESASPTPVEISMSSTTEDGRLPTMAKLRSYTASGSLFATRLMTTTDWKNWKLTIPDMCEFFKDGGRMTLEFYDDAGKGYGEIESGYSYTQNLGDHRVTLPSIGGDSSVDLAILGLLTPSVDLGTSSEVEAESNNDKEIIVAFNVGENFKTYIDANLKTFDDKTALEKAIELAGYANGGYSNSASKEVDWAKNSSANSGFKKAKFDFAFDIGFYIKLTKTPGDGETVAFNYAVLYAAAKLSAQQDFTTTIYGVPVYARLRGDITLKTILVAQGDKDDLYTYSLSSDNGWLFDLGKLKNQASDIDTALKKIKFGGVFAFGVTAAIGGGVGRRGVLSAGLEGEIDLNIGYEPWNEGKGTVTLALNADIDILVLPLHFTLTKKDYCIFLSNNFTPVSWISDVGNKSQGLTQAAISQQMNQALNEATLSGSEGSYSRATDMSPWNDGSNMVSALSDVADGSVTKLVLQGDIYKHPQPQLLSLGNGKKLLFFLNDDLNRGDYDRAALYYSVYSNGEWSQPTLVQNDGTLDSSPYAKLVGDKVLVTWTSANKTFDDTAPDMAALLASGEIYAQFFDLNGAPEGQAERLTFDNATGGHDYGDADPKIAYDSTSGSIMVLYTKTDYNTQSVTYETPDDIGDFLNNSYSAAAYRMYVNSAWQTSYYDDETSYLAYETVHGAGSLHGERFIDFDIAGVEPSKITDISLGSFDGEAQIIYSYDTDGSPATDADTELYMKVYGFSQHIFTPPVRLTEDDVKDSNPQQAQYGDKDYLFWNHGGSISYLDVYSLLNYNITRHDNDDGSYYYTLDNVAESYRTVCNEPNDTAGESFTVTVGDNGGMYVVWEEQAGDGESSDSRGRQLFAAAFDPEYYASGSDTDGNTIYSGGWGAPQQLTGDIGDYNSEQSVCVGTDGVITIACRNYERVPDESTANDTEDTRESNLSNLVVRTVAPTSSLAVESGGFAVYPEYPKAGEPFTLTVNAENTGLLPLQSATFQFEISSGEGGTWTKLCDDIVLNYHIPSGEDISATASLQMPTDYSEAKPLELRISAWTGSDETAASQTEYTISPQKNLAYASLAAEFTDEVTVHITGVLQNTGSADTKELKLTLSSQDDARLAENAEDPLTLGELTVGTIKAGEGYDIDTTVTVDASKIDPGSDMNFILSAEQPDGDDCRALIAAAKPIAEAEPTDILINDGVALSLSSGATVSLGATILPFAAANSHRLRYTSLTPEIAEVDASSGQITAKKAGTAQIFVEAESIDSNAIYLMGKDGLMYDAQGKAVEFDATGAVVGAAADAESGEVAMTKTVTLTVTADGESPDSYDGDSGAVKETEDGVTLQVPADGTVTGSEVSAALSKLESGAILTIISTGSSVNLSADALETLKNAGNDTDISLGGVELRLSAEVMSSIAAQAGTGAQFAIAQTVGSDGRPVVEITIKSGGTELTDFGGKRLLITIPYSLQADENPNTILIHYIDSAGNSTPVTGSRYSDGAVSFMTDHLSKYAVANTAVSFSDANGWASDYIAYLAARGIVSGTGDGKFTPERAVTRAEFVAMLSRLSGDALPKNSSVAFSDVAKDAWYAPYVAWAAEKSYVNGTTETTFSPGAQITREQMATIIARFAEAEGYALGGSGTAASFADGDKISGYAKDAVDILSKAGILSGRGGGVFAPQDSATRAECSKVLSVLLYKLLENMGG</sequence>
<evidence type="ECO:0000259" key="1">
    <source>
        <dbReference type="PROSITE" id="PS51272"/>
    </source>
</evidence>
<evidence type="ECO:0000313" key="2">
    <source>
        <dbReference type="EMBL" id="MPM12239.1"/>
    </source>
</evidence>
<dbReference type="InterPro" id="IPR051465">
    <property type="entry name" value="Cell_Envelope_Struct_Comp"/>
</dbReference>
<dbReference type="InterPro" id="IPR003343">
    <property type="entry name" value="Big_2"/>
</dbReference>
<dbReference type="Pfam" id="PF00395">
    <property type="entry name" value="SLH"/>
    <property type="match status" value="3"/>
</dbReference>
<protein>
    <recommendedName>
        <fullName evidence="1">SLH domain-containing protein</fullName>
    </recommendedName>
</protein>
<feature type="domain" description="SLH" evidence="1">
    <location>
        <begin position="1971"/>
        <end position="2033"/>
    </location>
</feature>
<dbReference type="PANTHER" id="PTHR43308">
    <property type="entry name" value="OUTER MEMBRANE PROTEIN ALPHA-RELATED"/>
    <property type="match status" value="1"/>
</dbReference>
<comment type="caution">
    <text evidence="2">The sequence shown here is derived from an EMBL/GenBank/DDBJ whole genome shotgun (WGS) entry which is preliminary data.</text>
</comment>
<dbReference type="InterPro" id="IPR001119">
    <property type="entry name" value="SLH_dom"/>
</dbReference>
<feature type="domain" description="SLH" evidence="1">
    <location>
        <begin position="1908"/>
        <end position="1968"/>
    </location>
</feature>